<evidence type="ECO:0000313" key="2">
    <source>
        <dbReference type="Proteomes" id="UP000217199"/>
    </source>
</evidence>
<proteinExistence type="predicted"/>
<gene>
    <name evidence="1" type="ORF">PNOK_0234000</name>
</gene>
<sequence length="153" mass="16854">MTSVASSSNCLQYSLRNVVHRVPQVEEVFGVEDSVESFKRLSASKDRPSLRLSCTIPSWSPSPVHCLDLHDLQDLRNRSIIFLHDLLRSLRASGVQATYRLIPSNMDLVTISATSSDSYRPAIDDNLIATVQMGDVGKTLLAETENGPVIVIT</sequence>
<protein>
    <submittedName>
        <fullName evidence="1">Fatty acid</fullName>
    </submittedName>
</protein>
<keyword evidence="2" id="KW-1185">Reference proteome</keyword>
<accession>A0A286URZ6</accession>
<dbReference type="OrthoDB" id="3143640at2759"/>
<evidence type="ECO:0000313" key="1">
    <source>
        <dbReference type="EMBL" id="PAV22383.1"/>
    </source>
</evidence>
<dbReference type="Proteomes" id="UP000217199">
    <property type="component" value="Unassembled WGS sequence"/>
</dbReference>
<dbReference type="InParanoid" id="A0A286URZ6"/>
<dbReference type="EMBL" id="NBII01000002">
    <property type="protein sequence ID" value="PAV22383.1"/>
    <property type="molecule type" value="Genomic_DNA"/>
</dbReference>
<dbReference type="AlphaFoldDB" id="A0A286URZ6"/>
<reference evidence="1 2" key="1">
    <citation type="journal article" date="2017" name="Mol. Ecol.">
        <title>Comparative and population genomic landscape of Phellinus noxius: A hypervariable fungus causing root rot in trees.</title>
        <authorList>
            <person name="Chung C.L."/>
            <person name="Lee T.J."/>
            <person name="Akiba M."/>
            <person name="Lee H.H."/>
            <person name="Kuo T.H."/>
            <person name="Liu D."/>
            <person name="Ke H.M."/>
            <person name="Yokoi T."/>
            <person name="Roa M.B."/>
            <person name="Lu M.J."/>
            <person name="Chang Y.Y."/>
            <person name="Ann P.J."/>
            <person name="Tsai J.N."/>
            <person name="Chen C.Y."/>
            <person name="Tzean S.S."/>
            <person name="Ota Y."/>
            <person name="Hattori T."/>
            <person name="Sahashi N."/>
            <person name="Liou R.F."/>
            <person name="Kikuchi T."/>
            <person name="Tsai I.J."/>
        </authorList>
    </citation>
    <scope>NUCLEOTIDE SEQUENCE [LARGE SCALE GENOMIC DNA]</scope>
    <source>
        <strain evidence="1 2">FFPRI411160</strain>
    </source>
</reference>
<name>A0A286URZ6_9AGAM</name>
<organism evidence="1 2">
    <name type="scientific">Pyrrhoderma noxium</name>
    <dbReference type="NCBI Taxonomy" id="2282107"/>
    <lineage>
        <taxon>Eukaryota</taxon>
        <taxon>Fungi</taxon>
        <taxon>Dikarya</taxon>
        <taxon>Basidiomycota</taxon>
        <taxon>Agaricomycotina</taxon>
        <taxon>Agaricomycetes</taxon>
        <taxon>Hymenochaetales</taxon>
        <taxon>Hymenochaetaceae</taxon>
        <taxon>Pyrrhoderma</taxon>
    </lineage>
</organism>
<comment type="caution">
    <text evidence="1">The sequence shown here is derived from an EMBL/GenBank/DDBJ whole genome shotgun (WGS) entry which is preliminary data.</text>
</comment>